<feature type="domain" description="HTH cro/C1-type" evidence="1">
    <location>
        <begin position="12"/>
        <end position="65"/>
    </location>
</feature>
<dbReference type="EMBL" id="WWVQ01000071">
    <property type="protein sequence ID" value="MZL35105.1"/>
    <property type="molecule type" value="Genomic_DNA"/>
</dbReference>
<dbReference type="AlphaFoldDB" id="A0A6L8T730"/>
<dbReference type="Gene3D" id="1.10.260.40">
    <property type="entry name" value="lambda repressor-like DNA-binding domains"/>
    <property type="match status" value="1"/>
</dbReference>
<evidence type="ECO:0000313" key="3">
    <source>
        <dbReference type="Proteomes" id="UP000477285"/>
    </source>
</evidence>
<dbReference type="RefSeq" id="WP_081026582.1">
    <property type="nucleotide sequence ID" value="NZ_JAAINF010000154.1"/>
</dbReference>
<evidence type="ECO:0000313" key="2">
    <source>
        <dbReference type="EMBL" id="MZL35105.1"/>
    </source>
</evidence>
<name>A0A6L8T730_9FIRM</name>
<sequence length="78" mass="8951">MITAQKLVVKRINELCKEHNLNYYALAYKAAIPKSTLLNIIHGTNPTIETIQKICGGFDISLGTFFNTDYFYEIYDDE</sequence>
<dbReference type="SMART" id="SM00530">
    <property type="entry name" value="HTH_XRE"/>
    <property type="match status" value="1"/>
</dbReference>
<dbReference type="SUPFAM" id="SSF47413">
    <property type="entry name" value="lambda repressor-like DNA-binding domains"/>
    <property type="match status" value="1"/>
</dbReference>
<proteinExistence type="predicted"/>
<dbReference type="InterPro" id="IPR010982">
    <property type="entry name" value="Lambda_DNA-bd_dom_sf"/>
</dbReference>
<dbReference type="PROSITE" id="PS50943">
    <property type="entry name" value="HTH_CROC1"/>
    <property type="match status" value="1"/>
</dbReference>
<dbReference type="GO" id="GO:0003677">
    <property type="term" value="F:DNA binding"/>
    <property type="evidence" value="ECO:0007669"/>
    <property type="project" value="InterPro"/>
</dbReference>
<dbReference type="CDD" id="cd00093">
    <property type="entry name" value="HTH_XRE"/>
    <property type="match status" value="1"/>
</dbReference>
<reference evidence="2 3" key="1">
    <citation type="journal article" date="2019" name="Nat. Med.">
        <title>A library of human gut bacterial isolates paired with longitudinal multiomics data enables mechanistic microbiome research.</title>
        <authorList>
            <person name="Poyet M."/>
            <person name="Groussin M."/>
            <person name="Gibbons S.M."/>
            <person name="Avila-Pacheco J."/>
            <person name="Jiang X."/>
            <person name="Kearney S.M."/>
            <person name="Perrotta A.R."/>
            <person name="Berdy B."/>
            <person name="Zhao S."/>
            <person name="Lieberman T.D."/>
            <person name="Swanson P.K."/>
            <person name="Smith M."/>
            <person name="Roesemann S."/>
            <person name="Alexander J.E."/>
            <person name="Rich S.A."/>
            <person name="Livny J."/>
            <person name="Vlamakis H."/>
            <person name="Clish C."/>
            <person name="Bullock K."/>
            <person name="Deik A."/>
            <person name="Scott J."/>
            <person name="Pierce K.A."/>
            <person name="Xavier R.J."/>
            <person name="Alm E.J."/>
        </authorList>
    </citation>
    <scope>NUCLEOTIDE SEQUENCE [LARGE SCALE GENOMIC DNA]</scope>
    <source>
        <strain evidence="2 3">BIOML-A1</strain>
    </source>
</reference>
<dbReference type="Pfam" id="PF13443">
    <property type="entry name" value="HTH_26"/>
    <property type="match status" value="1"/>
</dbReference>
<evidence type="ECO:0000259" key="1">
    <source>
        <dbReference type="PROSITE" id="PS50943"/>
    </source>
</evidence>
<dbReference type="InterPro" id="IPR001387">
    <property type="entry name" value="Cro/C1-type_HTH"/>
</dbReference>
<accession>A0A6L8T730</accession>
<dbReference type="Proteomes" id="UP000477285">
    <property type="component" value="Unassembled WGS sequence"/>
</dbReference>
<organism evidence="2 3">
    <name type="scientific">Blautia wexlerae</name>
    <dbReference type="NCBI Taxonomy" id="418240"/>
    <lineage>
        <taxon>Bacteria</taxon>
        <taxon>Bacillati</taxon>
        <taxon>Bacillota</taxon>
        <taxon>Clostridia</taxon>
        <taxon>Lachnospirales</taxon>
        <taxon>Lachnospiraceae</taxon>
        <taxon>Blautia</taxon>
    </lineage>
</organism>
<protein>
    <submittedName>
        <fullName evidence="2">Helix-turn-helix domain-containing protein</fullName>
    </submittedName>
</protein>
<comment type="caution">
    <text evidence="2">The sequence shown here is derived from an EMBL/GenBank/DDBJ whole genome shotgun (WGS) entry which is preliminary data.</text>
</comment>
<gene>
    <name evidence="2" type="ORF">GT728_18450</name>
</gene>